<keyword evidence="5" id="KW-1185">Reference proteome</keyword>
<dbReference type="OMA" id="VIMANSH"/>
<evidence type="ECO:0000313" key="4">
    <source>
        <dbReference type="Ensembl" id="ENSPMRP00000026507.1"/>
    </source>
</evidence>
<reference evidence="4 5" key="1">
    <citation type="journal article" date="2019" name="Proc. Natl. Acad. Sci. U.S.A.">
        <title>Regulatory changes in pterin and carotenoid genes underlie balanced color polymorphisms in the wall lizard.</title>
        <authorList>
            <person name="Andrade P."/>
            <person name="Pinho C."/>
            <person name="Perez I de Lanuza G."/>
            <person name="Afonso S."/>
            <person name="Brejcha J."/>
            <person name="Rubin C.J."/>
            <person name="Wallerman O."/>
            <person name="Pereira P."/>
            <person name="Sabatino S.J."/>
            <person name="Bellati A."/>
            <person name="Pellitteri-Rosa D."/>
            <person name="Bosakova Z."/>
            <person name="Bunikis I."/>
            <person name="Carretero M.A."/>
            <person name="Feiner N."/>
            <person name="Marsik P."/>
            <person name="Pauperio F."/>
            <person name="Salvi D."/>
            <person name="Soler L."/>
            <person name="While G.M."/>
            <person name="Uller T."/>
            <person name="Font E."/>
            <person name="Andersson L."/>
            <person name="Carneiro M."/>
        </authorList>
    </citation>
    <scope>NUCLEOTIDE SEQUENCE</scope>
</reference>
<dbReference type="Proteomes" id="UP000472272">
    <property type="component" value="Chromosome 16"/>
</dbReference>
<keyword evidence="3" id="KW-0539">Nucleus</keyword>
<organism evidence="4 5">
    <name type="scientific">Podarcis muralis</name>
    <name type="common">Wall lizard</name>
    <name type="synonym">Lacerta muralis</name>
    <dbReference type="NCBI Taxonomy" id="64176"/>
    <lineage>
        <taxon>Eukaryota</taxon>
        <taxon>Metazoa</taxon>
        <taxon>Chordata</taxon>
        <taxon>Craniata</taxon>
        <taxon>Vertebrata</taxon>
        <taxon>Euteleostomi</taxon>
        <taxon>Lepidosauria</taxon>
        <taxon>Squamata</taxon>
        <taxon>Bifurcata</taxon>
        <taxon>Unidentata</taxon>
        <taxon>Episquamata</taxon>
        <taxon>Laterata</taxon>
        <taxon>Lacertibaenia</taxon>
        <taxon>Lacertidae</taxon>
        <taxon>Podarcis</taxon>
    </lineage>
</organism>
<evidence type="ECO:0000256" key="2">
    <source>
        <dbReference type="ARBA" id="ARBA00008352"/>
    </source>
</evidence>
<dbReference type="Ensembl" id="ENSPMRT00000028118.1">
    <property type="protein sequence ID" value="ENSPMRP00000026507.1"/>
    <property type="gene ID" value="ENSPMRG00000017137.1"/>
</dbReference>
<evidence type="ECO:0000256" key="1">
    <source>
        <dbReference type="ARBA" id="ARBA00004123"/>
    </source>
</evidence>
<sequence length="86" mass="9845">MTFNVEAVGIGKGEALPPPTLQPSPLFPVKYKPVPLQTGEEVEYMLALKQELRGAMKNLPYFINWHLLWRQNIVIMANSHWYPTPP</sequence>
<comment type="subcellular location">
    <subcellularLocation>
        <location evidence="1">Nucleus</location>
    </subcellularLocation>
</comment>
<dbReference type="Pfam" id="PF11705">
    <property type="entry name" value="RNA_pol_3_Rpc31"/>
    <property type="match status" value="1"/>
</dbReference>
<evidence type="ECO:0000313" key="5">
    <source>
        <dbReference type="Proteomes" id="UP000472272"/>
    </source>
</evidence>
<dbReference type="AlphaFoldDB" id="A0A670JUH0"/>
<dbReference type="GO" id="GO:0006383">
    <property type="term" value="P:transcription by RNA polymerase III"/>
    <property type="evidence" value="ECO:0007669"/>
    <property type="project" value="InterPro"/>
</dbReference>
<proteinExistence type="inferred from homology"/>
<dbReference type="GeneTree" id="ENSGT01150000287464"/>
<name>A0A670JUH0_PODMU</name>
<dbReference type="GO" id="GO:0005634">
    <property type="term" value="C:nucleus"/>
    <property type="evidence" value="ECO:0007669"/>
    <property type="project" value="UniProtKB-SubCell"/>
</dbReference>
<accession>A0A670JUH0</accession>
<reference evidence="4" key="3">
    <citation type="submission" date="2025-09" db="UniProtKB">
        <authorList>
            <consortium name="Ensembl"/>
        </authorList>
    </citation>
    <scope>IDENTIFICATION</scope>
</reference>
<comment type="similarity">
    <text evidence="2">Belongs to the eukaryotic RPC7 RNA polymerase subunit family.</text>
</comment>
<reference evidence="4" key="2">
    <citation type="submission" date="2025-08" db="UniProtKB">
        <authorList>
            <consortium name="Ensembl"/>
        </authorList>
    </citation>
    <scope>IDENTIFICATION</scope>
</reference>
<dbReference type="InterPro" id="IPR024661">
    <property type="entry name" value="RNA_pol_III_Rpc31"/>
</dbReference>
<protein>
    <submittedName>
        <fullName evidence="4">Uncharacterized protein</fullName>
    </submittedName>
</protein>
<evidence type="ECO:0000256" key="3">
    <source>
        <dbReference type="ARBA" id="ARBA00023242"/>
    </source>
</evidence>